<dbReference type="PANTHER" id="PTHR10903">
    <property type="entry name" value="GTPASE, IMAP FAMILY MEMBER-RELATED"/>
    <property type="match status" value="1"/>
</dbReference>
<dbReference type="SUPFAM" id="SSF52540">
    <property type="entry name" value="P-loop containing nucleoside triphosphate hydrolases"/>
    <property type="match status" value="2"/>
</dbReference>
<accession>A0ABQ8M0J2</accession>
<dbReference type="Gene3D" id="3.40.50.300">
    <property type="entry name" value="P-loop containing nucleotide triphosphate hydrolases"/>
    <property type="match status" value="3"/>
</dbReference>
<evidence type="ECO:0000256" key="3">
    <source>
        <dbReference type="ARBA" id="ARBA00023134"/>
    </source>
</evidence>
<proteinExistence type="inferred from homology"/>
<keyword evidence="3" id="KW-0342">GTP-binding</keyword>
<evidence type="ECO:0000256" key="4">
    <source>
        <dbReference type="SAM" id="Coils"/>
    </source>
</evidence>
<comment type="caution">
    <text evidence="6">The sequence shown here is derived from an EMBL/GenBank/DDBJ whole genome shotgun (WGS) entry which is preliminary data.</text>
</comment>
<evidence type="ECO:0000313" key="7">
    <source>
        <dbReference type="Proteomes" id="UP000830375"/>
    </source>
</evidence>
<keyword evidence="7" id="KW-1185">Reference proteome</keyword>
<evidence type="ECO:0000259" key="5">
    <source>
        <dbReference type="PROSITE" id="PS51720"/>
    </source>
</evidence>
<dbReference type="PANTHER" id="PTHR10903:SF107">
    <property type="entry name" value="GTPASE IMAP FAMILY MEMBER 4-LIKE-RELATED"/>
    <property type="match status" value="1"/>
</dbReference>
<reference evidence="6 7" key="1">
    <citation type="submission" date="2022-01" db="EMBL/GenBank/DDBJ databases">
        <title>A high-quality chromosome-level genome assembly of rohu carp, Labeo rohita.</title>
        <authorList>
            <person name="Arick M.A. II"/>
            <person name="Hsu C.-Y."/>
            <person name="Magbanua Z."/>
            <person name="Pechanova O."/>
            <person name="Grover C."/>
            <person name="Miller E."/>
            <person name="Thrash A."/>
            <person name="Ezzel L."/>
            <person name="Alam S."/>
            <person name="Benzie J."/>
            <person name="Hamilton M."/>
            <person name="Karsi A."/>
            <person name="Lawrence M.L."/>
            <person name="Peterson D.G."/>
        </authorList>
    </citation>
    <scope>NUCLEOTIDE SEQUENCE [LARGE SCALE GENOMIC DNA]</scope>
    <source>
        <strain evidence="7">BAU-BD-2019</strain>
        <tissue evidence="6">Blood</tissue>
    </source>
</reference>
<dbReference type="InterPro" id="IPR027417">
    <property type="entry name" value="P-loop_NTPase"/>
</dbReference>
<dbReference type="PROSITE" id="PS51720">
    <property type="entry name" value="G_AIG1"/>
    <property type="match status" value="1"/>
</dbReference>
<dbReference type="Pfam" id="PF04548">
    <property type="entry name" value="AIG1"/>
    <property type="match status" value="3"/>
</dbReference>
<name>A0ABQ8M0J2_LABRO</name>
<dbReference type="InterPro" id="IPR045058">
    <property type="entry name" value="GIMA/IAN/Toc"/>
</dbReference>
<dbReference type="Proteomes" id="UP000830375">
    <property type="component" value="Unassembled WGS sequence"/>
</dbReference>
<sequence length="468" mass="52234">MVLLGYNASGKSSAGNTILGKSAFDSKRSLTSSVQEGDTVQEGMLLWSTLQAEKEITTQNTPPDSIKMRLCCVHLTVLQDHTVQKGSRGTCCSSWSQVWDHMIVLFTFGDWLGDTGIELFIESEGEALQWILNKCRNRYHVFDNKNTDDSNQVTELFEKIEEMVAGNRGGCCFEIQKQNLQEVKNKRINVEKRAEQIKAEFQKRNELRLSASGDAEHFEMRLVLLGPHLSGISSTGNTVLGRQAFDRRIEENLSDNSEVAEGNSLFLIGKRLEDAKLNLLRSVKERSSGTHAFILVQSVDCSFAEEEKGALEKIMGSLGETVWNHTLVLFAAGDELGETPIELFIASEGDTLQWLIEKCGNRYHVLNTKCWGDGSQVTELLEKIKKMVAENRGCPFRLDEEALERAERTVAVPIRRAQSMDDPINFAEGCSPSSRTSSAYVSLMSQEAPVERHFKSSSKSVSTGFRLD</sequence>
<evidence type="ECO:0000313" key="6">
    <source>
        <dbReference type="EMBL" id="KAI2656405.1"/>
    </source>
</evidence>
<feature type="domain" description="AIG1-type G" evidence="5">
    <location>
        <begin position="217"/>
        <end position="405"/>
    </location>
</feature>
<evidence type="ECO:0000256" key="1">
    <source>
        <dbReference type="ARBA" id="ARBA00008535"/>
    </source>
</evidence>
<feature type="coiled-coil region" evidence="4">
    <location>
        <begin position="173"/>
        <end position="200"/>
    </location>
</feature>
<comment type="similarity">
    <text evidence="1">Belongs to the TRAFAC class TrmE-Era-EngA-EngB-Septin-like GTPase superfamily. AIG1/Toc34/Toc159-like paraseptin GTPase family. IAN subfamily.</text>
</comment>
<evidence type="ECO:0000256" key="2">
    <source>
        <dbReference type="ARBA" id="ARBA00022741"/>
    </source>
</evidence>
<gene>
    <name evidence="6" type="ORF">H4Q32_013331</name>
</gene>
<organism evidence="6 7">
    <name type="scientific">Labeo rohita</name>
    <name type="common">Indian major carp</name>
    <name type="synonym">Cyprinus rohita</name>
    <dbReference type="NCBI Taxonomy" id="84645"/>
    <lineage>
        <taxon>Eukaryota</taxon>
        <taxon>Metazoa</taxon>
        <taxon>Chordata</taxon>
        <taxon>Craniata</taxon>
        <taxon>Vertebrata</taxon>
        <taxon>Euteleostomi</taxon>
        <taxon>Actinopterygii</taxon>
        <taxon>Neopterygii</taxon>
        <taxon>Teleostei</taxon>
        <taxon>Ostariophysi</taxon>
        <taxon>Cypriniformes</taxon>
        <taxon>Cyprinidae</taxon>
        <taxon>Labeoninae</taxon>
        <taxon>Labeonini</taxon>
        <taxon>Labeo</taxon>
    </lineage>
</organism>
<keyword evidence="4" id="KW-0175">Coiled coil</keyword>
<dbReference type="InterPro" id="IPR006703">
    <property type="entry name" value="G_AIG1"/>
</dbReference>
<protein>
    <submittedName>
        <fullName evidence="6">GTPase IMAP family member 8</fullName>
    </submittedName>
</protein>
<dbReference type="EMBL" id="JACTAM010000015">
    <property type="protein sequence ID" value="KAI2656405.1"/>
    <property type="molecule type" value="Genomic_DNA"/>
</dbReference>
<keyword evidence="2" id="KW-0547">Nucleotide-binding</keyword>